<proteinExistence type="predicted"/>
<name>A0A4U0XJX0_9PEZI</name>
<reference evidence="2 3" key="1">
    <citation type="submission" date="2017-03" db="EMBL/GenBank/DDBJ databases">
        <title>Genomes of endolithic fungi from Antarctica.</title>
        <authorList>
            <person name="Coleine C."/>
            <person name="Masonjones S."/>
            <person name="Stajich J.E."/>
        </authorList>
    </citation>
    <scope>NUCLEOTIDE SEQUENCE [LARGE SCALE GENOMIC DNA]</scope>
    <source>
        <strain evidence="2 3">CCFEE 5184</strain>
    </source>
</reference>
<keyword evidence="3" id="KW-1185">Reference proteome</keyword>
<comment type="caution">
    <text evidence="2">The sequence shown here is derived from an EMBL/GenBank/DDBJ whole genome shotgun (WGS) entry which is preliminary data.</text>
</comment>
<evidence type="ECO:0000313" key="3">
    <source>
        <dbReference type="Proteomes" id="UP000309340"/>
    </source>
</evidence>
<evidence type="ECO:0000313" key="2">
    <source>
        <dbReference type="EMBL" id="TKA75683.1"/>
    </source>
</evidence>
<feature type="region of interest" description="Disordered" evidence="1">
    <location>
        <begin position="39"/>
        <end position="58"/>
    </location>
</feature>
<evidence type="ECO:0000256" key="1">
    <source>
        <dbReference type="SAM" id="MobiDB-lite"/>
    </source>
</evidence>
<accession>A0A4U0XJX0</accession>
<gene>
    <name evidence="2" type="ORF">B0A55_03174</name>
</gene>
<dbReference type="Proteomes" id="UP000309340">
    <property type="component" value="Unassembled WGS sequence"/>
</dbReference>
<sequence>MAQSKQGGKVKKYDSITKYPGFCDLRKIRGLAQVKPDKLPMTAKMWRRKMQHNPDPSA</sequence>
<protein>
    <submittedName>
        <fullName evidence="2">Uncharacterized protein</fullName>
    </submittedName>
</protein>
<dbReference type="EMBL" id="NAJQ01000185">
    <property type="protein sequence ID" value="TKA75683.1"/>
    <property type="molecule type" value="Genomic_DNA"/>
</dbReference>
<organism evidence="2 3">
    <name type="scientific">Friedmanniomyces simplex</name>
    <dbReference type="NCBI Taxonomy" id="329884"/>
    <lineage>
        <taxon>Eukaryota</taxon>
        <taxon>Fungi</taxon>
        <taxon>Dikarya</taxon>
        <taxon>Ascomycota</taxon>
        <taxon>Pezizomycotina</taxon>
        <taxon>Dothideomycetes</taxon>
        <taxon>Dothideomycetidae</taxon>
        <taxon>Mycosphaerellales</taxon>
        <taxon>Teratosphaeriaceae</taxon>
        <taxon>Friedmanniomyces</taxon>
    </lineage>
</organism>
<dbReference type="AlphaFoldDB" id="A0A4U0XJX0"/>